<comment type="caution">
    <text evidence="2">The sequence shown here is derived from an EMBL/GenBank/DDBJ whole genome shotgun (WGS) entry which is preliminary data.</text>
</comment>
<sequence length="97" mass="10916">MQITERHLPITNSTLSTLITELGEECQKVQTLINQLQLPGLTSDQKGDIIAELLVSVVHLHTHCDDDFQELISSELEELPDDQQNQKKEEIPNALEA</sequence>
<feature type="region of interest" description="Disordered" evidence="1">
    <location>
        <begin position="77"/>
        <end position="97"/>
    </location>
</feature>
<dbReference type="AlphaFoldDB" id="A0A926WG09"/>
<evidence type="ECO:0000256" key="1">
    <source>
        <dbReference type="SAM" id="MobiDB-lite"/>
    </source>
</evidence>
<proteinExistence type="predicted"/>
<reference evidence="3" key="1">
    <citation type="journal article" date="2020" name="ISME J.">
        <title>Comparative genomics reveals insights into cyanobacterial evolution and habitat adaptation.</title>
        <authorList>
            <person name="Chen M.Y."/>
            <person name="Teng W.K."/>
            <person name="Zhao L."/>
            <person name="Hu C.X."/>
            <person name="Zhou Y.K."/>
            <person name="Han B.P."/>
            <person name="Song L.R."/>
            <person name="Shu W.S."/>
        </authorList>
    </citation>
    <scope>NUCLEOTIDE SEQUENCE [LARGE SCALE GENOMIC DNA]</scope>
    <source>
        <strain evidence="3">FACHB-251</strain>
    </source>
</reference>
<dbReference type="Proteomes" id="UP000662185">
    <property type="component" value="Unassembled WGS sequence"/>
</dbReference>
<gene>
    <name evidence="2" type="ORF">H6G06_06585</name>
</gene>
<protein>
    <submittedName>
        <fullName evidence="2">Uncharacterized protein</fullName>
    </submittedName>
</protein>
<evidence type="ECO:0000313" key="2">
    <source>
        <dbReference type="EMBL" id="MBD2293159.1"/>
    </source>
</evidence>
<keyword evidence="3" id="KW-1185">Reference proteome</keyword>
<name>A0A926WG09_9NOST</name>
<organism evidence="2 3">
    <name type="scientific">Anabaena sphaerica FACHB-251</name>
    <dbReference type="NCBI Taxonomy" id="2692883"/>
    <lineage>
        <taxon>Bacteria</taxon>
        <taxon>Bacillati</taxon>
        <taxon>Cyanobacteriota</taxon>
        <taxon>Cyanophyceae</taxon>
        <taxon>Nostocales</taxon>
        <taxon>Nostocaceae</taxon>
        <taxon>Anabaena</taxon>
    </lineage>
</organism>
<dbReference type="EMBL" id="JACJQU010000002">
    <property type="protein sequence ID" value="MBD2293159.1"/>
    <property type="molecule type" value="Genomic_DNA"/>
</dbReference>
<accession>A0A926WG09</accession>
<evidence type="ECO:0000313" key="3">
    <source>
        <dbReference type="Proteomes" id="UP000662185"/>
    </source>
</evidence>